<keyword evidence="3" id="KW-1185">Reference proteome</keyword>
<comment type="caution">
    <text evidence="2">The sequence shown here is derived from an EMBL/GenBank/DDBJ whole genome shotgun (WGS) entry which is preliminary data.</text>
</comment>
<protein>
    <recommendedName>
        <fullName evidence="1">Tc toxin complex TcA C-terminal TcB-binding domain-containing protein</fullName>
    </recommendedName>
</protein>
<gene>
    <name evidence="2" type="ORF">ACE1YR_10820</name>
</gene>
<reference evidence="2 3" key="1">
    <citation type="submission" date="2024-09" db="EMBL/GenBank/DDBJ databases">
        <authorList>
            <person name="Fullem K."/>
        </authorList>
    </citation>
    <scope>NUCLEOTIDE SEQUENCE [LARGE SCALE GENOMIC DNA]</scope>
    <source>
        <strain evidence="3">K1(2024)</strain>
    </source>
</reference>
<sequence>MSIDDANGMYLRELFFHVPHLIASRLHEEERYDEARRWLALIFDPYRKREATEHLGQDYWKCAWLMLEDTAAPGLEHELSDPHVIALHAPSHYRKAIFIQYVTLLIDQADSLYRQQTRDSLAQAWLLYRMAIGLMGEAPQARSVSTWQSPSVSQLLDASPGDERLLGLASVVEPSALPKHLNTFFWAGVAVHPAFRLPVNQKLLDTWQLLDSRLYNLRHFLTLDGQPMELPLYAPAADPFDLLAARMSGGSGLSRPMGNRTVVPPYRFRTLVLKAHEAVAALIQFGEQLRSYMELEERTQQEVLQFRHAAQIAQYAIAIQEQLHEQQQHNAQVLQMQRTGAEQRVDHFSALYEENVTVGEVALQWLHTAGRATSNVASAAIGSSYLTDLVPKIFGLANGGMEYKGPLMALGYTTEVIANIALTASDNLRDTETWRRRRQEWDLQRKTAQHELRVIDKQLEAQQHGTLAAERALAHSRQLLAQAEQTYTFYQNRSSNEALYRWLRSQATAWHSTLFDVAVSLCNSAEACWQYETGQYQKRVIRPPVWQADRLGLNAGGELRLDLMRLESEMLLRGERHLEVRKTVSLHALLELDLVTDKAGTPLDSWSAIRNALTDDGEISLTLSQRLFDLDYPGHYLRRLHSVALSLPALLGPYQNIRATLAQKRSRLLIRPDIEGVKFLHGDADVAAAPQSVMMSLRAQQQVCLSSAQQDMGLVSGTDSDDRYLPFEGTGAVSDWTLRFPRHAQQGEMIESLSDVVLEVRYYALHGGAEFEDQVEQLLCADASGAAPEAAQQGKGRD</sequence>
<dbReference type="Proteomes" id="UP001577047">
    <property type="component" value="Unassembled WGS sequence"/>
</dbReference>
<evidence type="ECO:0000313" key="3">
    <source>
        <dbReference type="Proteomes" id="UP001577047"/>
    </source>
</evidence>
<accession>A0ABV4Z974</accession>
<dbReference type="EMBL" id="JBHFXX010000007">
    <property type="protein sequence ID" value="MFB3800925.1"/>
    <property type="molecule type" value="Genomic_DNA"/>
</dbReference>
<dbReference type="InterPro" id="IPR040840">
    <property type="entry name" value="TcA_TcB_BD"/>
</dbReference>
<feature type="domain" description="Tc toxin complex TcA C-terminal TcB-binding" evidence="1">
    <location>
        <begin position="457"/>
        <end position="764"/>
    </location>
</feature>
<dbReference type="RefSeq" id="WP_304484370.1">
    <property type="nucleotide sequence ID" value="NZ_JAUQOQ010000007.1"/>
</dbReference>
<name>A0ABV4Z974_9PSED</name>
<proteinExistence type="predicted"/>
<dbReference type="Pfam" id="PF18276">
    <property type="entry name" value="TcA_TcB_BD"/>
    <property type="match status" value="1"/>
</dbReference>
<evidence type="ECO:0000259" key="1">
    <source>
        <dbReference type="Pfam" id="PF18276"/>
    </source>
</evidence>
<evidence type="ECO:0000313" key="2">
    <source>
        <dbReference type="EMBL" id="MFB3800925.1"/>
    </source>
</evidence>
<organism evidence="2 3">
    <name type="scientific">Pseudomonas boreofloridensis</name>
    <dbReference type="NCBI Taxonomy" id="3064348"/>
    <lineage>
        <taxon>Bacteria</taxon>
        <taxon>Pseudomonadati</taxon>
        <taxon>Pseudomonadota</taxon>
        <taxon>Gammaproteobacteria</taxon>
        <taxon>Pseudomonadales</taxon>
        <taxon>Pseudomonadaceae</taxon>
        <taxon>Pseudomonas</taxon>
    </lineage>
</organism>